<reference evidence="2 3" key="1">
    <citation type="journal article" date="2019" name="Environ. Microbiol.">
        <title>An active ?-lactamase is a part of an orchestrated cell wall stress resistance network of Bacillus subtilis and related rhizosphere species.</title>
        <authorList>
            <person name="Bucher T."/>
            <person name="Keren-Paz A."/>
            <person name="Hausser J."/>
            <person name="Olender T."/>
            <person name="Cytryn E."/>
            <person name="Kolodkin-Gal I."/>
        </authorList>
    </citation>
    <scope>NUCLEOTIDE SEQUENCE [LARGE SCALE GENOMIC DNA]</scope>
    <source>
        <strain evidence="2 3">I5</strain>
    </source>
</reference>
<proteinExistence type="predicted"/>
<dbReference type="GO" id="GO:0008168">
    <property type="term" value="F:methyltransferase activity"/>
    <property type="evidence" value="ECO:0007669"/>
    <property type="project" value="UniProtKB-KW"/>
</dbReference>
<feature type="domain" description="C-methyltransferase" evidence="1">
    <location>
        <begin position="1"/>
        <end position="153"/>
    </location>
</feature>
<keyword evidence="2" id="KW-0808">Transferase</keyword>
<accession>A0A4U3AVE4</accession>
<evidence type="ECO:0000313" key="3">
    <source>
        <dbReference type="Proteomes" id="UP000305222"/>
    </source>
</evidence>
<evidence type="ECO:0000313" key="2">
    <source>
        <dbReference type="EMBL" id="TKI91919.1"/>
    </source>
</evidence>
<name>A0A4U3AVE4_9BACI</name>
<evidence type="ECO:0000259" key="1">
    <source>
        <dbReference type="Pfam" id="PF08484"/>
    </source>
</evidence>
<keyword evidence="2" id="KW-0489">Methyltransferase</keyword>
<gene>
    <name evidence="2" type="ORF">FC699_21105</name>
</gene>
<dbReference type="InterPro" id="IPR013691">
    <property type="entry name" value="MeTrfase_14"/>
</dbReference>
<comment type="caution">
    <text evidence="2">The sequence shown here is derived from an EMBL/GenBank/DDBJ whole genome shotgun (WGS) entry which is preliminary data.</text>
</comment>
<dbReference type="GO" id="GO:0032259">
    <property type="term" value="P:methylation"/>
    <property type="evidence" value="ECO:0007669"/>
    <property type="project" value="UniProtKB-KW"/>
</dbReference>
<protein>
    <submittedName>
        <fullName evidence="2">Methyltransferase</fullName>
    </submittedName>
</protein>
<dbReference type="EMBL" id="SZON01001241">
    <property type="protein sequence ID" value="TKI91919.1"/>
    <property type="molecule type" value="Genomic_DNA"/>
</dbReference>
<dbReference type="Pfam" id="PF08484">
    <property type="entry name" value="Methyltransf_14"/>
    <property type="match status" value="1"/>
</dbReference>
<dbReference type="Proteomes" id="UP000305222">
    <property type="component" value="Unassembled WGS sequence"/>
</dbReference>
<sequence>MRIFVNHHSDSSTIHASVTNIIQKEIDHRLDTLDCYLLFSKRIEQLKINILKFFIEAKALNKQIIGYGAPAKGNTLLNYCGIGKEFLAYTVDKNPHKQNLLLPGTRIPIKSPEEIKRTKPDYILILPWNLKDEIMKECSFIREWGGKFLVTIPEVEVIEP</sequence>
<dbReference type="Gene3D" id="3.40.50.720">
    <property type="entry name" value="NAD(P)-binding Rossmann-like Domain"/>
    <property type="match status" value="1"/>
</dbReference>
<dbReference type="AlphaFoldDB" id="A0A4U3AVE4"/>
<organism evidence="2 3">
    <name type="scientific">Bacillus wiedmannii</name>
    <dbReference type="NCBI Taxonomy" id="1890302"/>
    <lineage>
        <taxon>Bacteria</taxon>
        <taxon>Bacillati</taxon>
        <taxon>Bacillota</taxon>
        <taxon>Bacilli</taxon>
        <taxon>Bacillales</taxon>
        <taxon>Bacillaceae</taxon>
        <taxon>Bacillus</taxon>
        <taxon>Bacillus cereus group</taxon>
    </lineage>
</organism>